<dbReference type="EMBL" id="FXAR01000004">
    <property type="protein sequence ID" value="SMG23830.1"/>
    <property type="molecule type" value="Genomic_DNA"/>
</dbReference>
<name>A0A1X7J8V1_9CORY</name>
<dbReference type="OrthoDB" id="4409500at2"/>
<evidence type="ECO:0000313" key="4">
    <source>
        <dbReference type="Proteomes" id="UP000568696"/>
    </source>
</evidence>
<dbReference type="Proteomes" id="UP000193309">
    <property type="component" value="Unassembled WGS sequence"/>
</dbReference>
<evidence type="ECO:0000313" key="3">
    <source>
        <dbReference type="Proteomes" id="UP000193309"/>
    </source>
</evidence>
<proteinExistence type="predicted"/>
<dbReference type="Proteomes" id="UP000568696">
    <property type="component" value="Unassembled WGS sequence"/>
</dbReference>
<dbReference type="EMBL" id="JAAYSN010000079">
    <property type="protein sequence ID" value="NLP38723.1"/>
    <property type="molecule type" value="Genomic_DNA"/>
</dbReference>
<dbReference type="RefSeq" id="WP_085549471.1">
    <property type="nucleotide sequence ID" value="NZ_FXAR01000004.1"/>
</dbReference>
<gene>
    <name evidence="1" type="ORF">GX356_03235</name>
    <name evidence="2" type="ORF">SAMN06295981_1337</name>
</gene>
<reference evidence="3" key="2">
    <citation type="submission" date="2017-04" db="EMBL/GenBank/DDBJ databases">
        <authorList>
            <person name="Varghese N."/>
            <person name="Submissions S."/>
        </authorList>
    </citation>
    <scope>NUCLEOTIDE SEQUENCE [LARGE SCALE GENOMIC DNA]</scope>
    <source>
        <strain evidence="3">VDS</strain>
    </source>
</reference>
<sequence length="156" mass="16775">MTIESFSHVLSTALIETLEHHTDRLPGDKIYGATLVRTGSTLIPSFNVLADLGDDCLSPVHRWSPASCGLALQTPRLTEVCALFDAHLDSTPALTRALGSQPLRATFARLGAEPILYIYDETAGGIERRSFTSLNAGRESEPYYVQAAKLVAGGDS</sequence>
<reference evidence="1 4" key="3">
    <citation type="journal article" date="2020" name="Biotechnol. Biofuels">
        <title>New insights from the biogas microbiome by comprehensive genome-resolved metagenomics of nearly 1600 species originating from multiple anaerobic digesters.</title>
        <authorList>
            <person name="Campanaro S."/>
            <person name="Treu L."/>
            <person name="Rodriguez-R L.M."/>
            <person name="Kovalovszki A."/>
            <person name="Ziels R.M."/>
            <person name="Maus I."/>
            <person name="Zhu X."/>
            <person name="Kougias P.G."/>
            <person name="Basile A."/>
            <person name="Luo G."/>
            <person name="Schluter A."/>
            <person name="Konstantinidis K.T."/>
            <person name="Angelidaki I."/>
        </authorList>
    </citation>
    <scope>NUCLEOTIDE SEQUENCE [LARGE SCALE GENOMIC DNA]</scope>
    <source>
        <strain evidence="1">AS23ysBPME_344</strain>
    </source>
</reference>
<evidence type="ECO:0000313" key="2">
    <source>
        <dbReference type="EMBL" id="SMG23830.1"/>
    </source>
</evidence>
<protein>
    <submittedName>
        <fullName evidence="2">Uncharacterized protein</fullName>
    </submittedName>
</protein>
<dbReference type="AlphaFoldDB" id="A0A1X7J8V1"/>
<evidence type="ECO:0000313" key="1">
    <source>
        <dbReference type="EMBL" id="NLP38723.1"/>
    </source>
</evidence>
<dbReference type="STRING" id="1610489.SAMN06295981_1337"/>
<accession>A0A1X7J8V1</accession>
<reference evidence="2" key="1">
    <citation type="submission" date="2017-04" db="EMBL/GenBank/DDBJ databases">
        <authorList>
            <person name="Afonso C.L."/>
            <person name="Miller P.J."/>
            <person name="Scott M.A."/>
            <person name="Spackman E."/>
            <person name="Goraichik I."/>
            <person name="Dimitrov K.M."/>
            <person name="Suarez D.L."/>
            <person name="Swayne D.E."/>
        </authorList>
    </citation>
    <scope>NUCLEOTIDE SEQUENCE [LARGE SCALE GENOMIC DNA]</scope>
    <source>
        <strain evidence="2">VDS</strain>
    </source>
</reference>
<keyword evidence="3" id="KW-1185">Reference proteome</keyword>
<organism evidence="2 3">
    <name type="scientific">Corynebacterium pollutisoli</name>
    <dbReference type="NCBI Taxonomy" id="1610489"/>
    <lineage>
        <taxon>Bacteria</taxon>
        <taxon>Bacillati</taxon>
        <taxon>Actinomycetota</taxon>
        <taxon>Actinomycetes</taxon>
        <taxon>Mycobacteriales</taxon>
        <taxon>Corynebacteriaceae</taxon>
        <taxon>Corynebacterium</taxon>
    </lineage>
</organism>